<evidence type="ECO:0000313" key="2">
    <source>
        <dbReference type="Proteomes" id="UP001152888"/>
    </source>
</evidence>
<dbReference type="OrthoDB" id="10068674at2759"/>
<organism evidence="1 2">
    <name type="scientific">Acanthoscelides obtectus</name>
    <name type="common">Bean weevil</name>
    <name type="synonym">Bruchus obtectus</name>
    <dbReference type="NCBI Taxonomy" id="200917"/>
    <lineage>
        <taxon>Eukaryota</taxon>
        <taxon>Metazoa</taxon>
        <taxon>Ecdysozoa</taxon>
        <taxon>Arthropoda</taxon>
        <taxon>Hexapoda</taxon>
        <taxon>Insecta</taxon>
        <taxon>Pterygota</taxon>
        <taxon>Neoptera</taxon>
        <taxon>Endopterygota</taxon>
        <taxon>Coleoptera</taxon>
        <taxon>Polyphaga</taxon>
        <taxon>Cucujiformia</taxon>
        <taxon>Chrysomeloidea</taxon>
        <taxon>Chrysomelidae</taxon>
        <taxon>Bruchinae</taxon>
        <taxon>Bruchini</taxon>
        <taxon>Acanthoscelides</taxon>
    </lineage>
</organism>
<reference evidence="1" key="1">
    <citation type="submission" date="2022-03" db="EMBL/GenBank/DDBJ databases">
        <authorList>
            <person name="Sayadi A."/>
        </authorList>
    </citation>
    <scope>NUCLEOTIDE SEQUENCE</scope>
</reference>
<accession>A0A9P0M1R6</accession>
<dbReference type="PANTHER" id="PTHR45913">
    <property type="entry name" value="EPM2A-INTERACTING PROTEIN 1"/>
    <property type="match status" value="1"/>
</dbReference>
<comment type="caution">
    <text evidence="1">The sequence shown here is derived from an EMBL/GenBank/DDBJ whole genome shotgun (WGS) entry which is preliminary data.</text>
</comment>
<dbReference type="AlphaFoldDB" id="A0A9P0M1R6"/>
<dbReference type="Proteomes" id="UP001152888">
    <property type="component" value="Unassembled WGS sequence"/>
</dbReference>
<proteinExistence type="predicted"/>
<evidence type="ECO:0000313" key="1">
    <source>
        <dbReference type="EMBL" id="CAH2003213.1"/>
    </source>
</evidence>
<dbReference type="EMBL" id="CAKOFQ010007532">
    <property type="protein sequence ID" value="CAH2003213.1"/>
    <property type="molecule type" value="Genomic_DNA"/>
</dbReference>
<evidence type="ECO:0008006" key="3">
    <source>
        <dbReference type="Google" id="ProtNLM"/>
    </source>
</evidence>
<protein>
    <recommendedName>
        <fullName evidence="3">DUF4371 domain-containing protein</fullName>
    </recommendedName>
</protein>
<sequence length="100" mass="11484">MQVDKSSEFMKLCMFGDNFANKLESIPLSSDPVARRIDDIAEDVEHQLLGKLRDKLFSIQLDEATNSHKDAHLIEYVRFCDGISVVEELLFWKPIELKAT</sequence>
<gene>
    <name evidence="1" type="ORF">ACAOBT_LOCUS27272</name>
</gene>
<name>A0A9P0M1R6_ACAOB</name>
<dbReference type="PANTHER" id="PTHR45913:SF19">
    <property type="entry name" value="LOW QUALITY PROTEIN: ZINC FINGER BED DOMAIN-CONTAINING PROTEIN 5-LIKE"/>
    <property type="match status" value="1"/>
</dbReference>
<keyword evidence="2" id="KW-1185">Reference proteome</keyword>